<protein>
    <submittedName>
        <fullName evidence="2">Uncharacterized protein</fullName>
    </submittedName>
</protein>
<feature type="compositionally biased region" description="Polar residues" evidence="1">
    <location>
        <begin position="129"/>
        <end position="139"/>
    </location>
</feature>
<evidence type="ECO:0000313" key="2">
    <source>
        <dbReference type="EMBL" id="KAL1132020.1"/>
    </source>
</evidence>
<comment type="caution">
    <text evidence="2">The sequence shown here is derived from an EMBL/GenBank/DDBJ whole genome shotgun (WGS) entry which is preliminary data.</text>
</comment>
<organism evidence="2 3">
    <name type="scientific">Ranatra chinensis</name>
    <dbReference type="NCBI Taxonomy" id="642074"/>
    <lineage>
        <taxon>Eukaryota</taxon>
        <taxon>Metazoa</taxon>
        <taxon>Ecdysozoa</taxon>
        <taxon>Arthropoda</taxon>
        <taxon>Hexapoda</taxon>
        <taxon>Insecta</taxon>
        <taxon>Pterygota</taxon>
        <taxon>Neoptera</taxon>
        <taxon>Paraneoptera</taxon>
        <taxon>Hemiptera</taxon>
        <taxon>Heteroptera</taxon>
        <taxon>Panheteroptera</taxon>
        <taxon>Nepomorpha</taxon>
        <taxon>Nepidae</taxon>
        <taxon>Ranatrinae</taxon>
        <taxon>Ranatra</taxon>
    </lineage>
</organism>
<reference evidence="2 3" key="1">
    <citation type="submission" date="2024-07" db="EMBL/GenBank/DDBJ databases">
        <title>Chromosome-level genome assembly of the water stick insect Ranatra chinensis (Heteroptera: Nepidae).</title>
        <authorList>
            <person name="Liu X."/>
        </authorList>
    </citation>
    <scope>NUCLEOTIDE SEQUENCE [LARGE SCALE GENOMIC DNA]</scope>
    <source>
        <strain evidence="2">Cailab_2021Rc</strain>
        <tissue evidence="2">Muscle</tissue>
    </source>
</reference>
<feature type="region of interest" description="Disordered" evidence="1">
    <location>
        <begin position="85"/>
        <end position="161"/>
    </location>
</feature>
<evidence type="ECO:0000313" key="3">
    <source>
        <dbReference type="Proteomes" id="UP001558652"/>
    </source>
</evidence>
<proteinExistence type="predicted"/>
<dbReference type="Proteomes" id="UP001558652">
    <property type="component" value="Unassembled WGS sequence"/>
</dbReference>
<sequence>MPYHSRIKDIDGSTIQRFRVCLGAVRVRSGINTKFGFFFNALNKKIRLNWGGIDRIKWRIVGGGRGETPSGLAAVVTLPRVSGPALAPPHRFNVSNPSAHRHDNRCNNPPPGDVALSRLRATPRHPPHSANSPLRNSQGLPFWAPPPPPPPPPPPAALRVG</sequence>
<keyword evidence="3" id="KW-1185">Reference proteome</keyword>
<name>A0ABD0YL83_9HEMI</name>
<evidence type="ECO:0000256" key="1">
    <source>
        <dbReference type="SAM" id="MobiDB-lite"/>
    </source>
</evidence>
<dbReference type="EMBL" id="JBFDAA010000006">
    <property type="protein sequence ID" value="KAL1132020.1"/>
    <property type="molecule type" value="Genomic_DNA"/>
</dbReference>
<feature type="compositionally biased region" description="Pro residues" evidence="1">
    <location>
        <begin position="143"/>
        <end position="161"/>
    </location>
</feature>
<accession>A0ABD0YL83</accession>
<dbReference type="AlphaFoldDB" id="A0ABD0YL83"/>
<gene>
    <name evidence="2" type="ORF">AAG570_011630</name>
</gene>